<dbReference type="CDD" id="cd01043">
    <property type="entry name" value="DPS"/>
    <property type="match status" value="1"/>
</dbReference>
<organism evidence="4 5">
    <name type="scientific">Blastomonas fulva</name>
    <dbReference type="NCBI Taxonomy" id="1550728"/>
    <lineage>
        <taxon>Bacteria</taxon>
        <taxon>Pseudomonadati</taxon>
        <taxon>Pseudomonadota</taxon>
        <taxon>Alphaproteobacteria</taxon>
        <taxon>Sphingomonadales</taxon>
        <taxon>Sphingomonadaceae</taxon>
        <taxon>Blastomonas</taxon>
    </lineage>
</organism>
<evidence type="ECO:0000313" key="4">
    <source>
        <dbReference type="EMBL" id="ASR53790.1"/>
    </source>
</evidence>
<dbReference type="InterPro" id="IPR009078">
    <property type="entry name" value="Ferritin-like_SF"/>
</dbReference>
<dbReference type="InterPro" id="IPR012347">
    <property type="entry name" value="Ferritin-like"/>
</dbReference>
<dbReference type="InterPro" id="IPR002177">
    <property type="entry name" value="DPS_DNA-bd"/>
</dbReference>
<evidence type="ECO:0000313" key="5">
    <source>
        <dbReference type="Proteomes" id="UP000258016"/>
    </source>
</evidence>
<dbReference type="PANTHER" id="PTHR42932:SF3">
    <property type="entry name" value="DNA PROTECTION DURING STARVATION PROTEIN"/>
    <property type="match status" value="1"/>
</dbReference>
<dbReference type="PROSITE" id="PS00819">
    <property type="entry name" value="DPS_2"/>
    <property type="match status" value="1"/>
</dbReference>
<comment type="similarity">
    <text evidence="1 2">Belongs to the Dps family.</text>
</comment>
<keyword evidence="4" id="KW-0614">Plasmid</keyword>
<dbReference type="Proteomes" id="UP000258016">
    <property type="component" value="Plasmid unnamed"/>
</dbReference>
<feature type="domain" description="Ferritin/DPS" evidence="3">
    <location>
        <begin position="32"/>
        <end position="167"/>
    </location>
</feature>
<gene>
    <name evidence="4" type="ORF">B5J99_19385</name>
</gene>
<dbReference type="InterPro" id="IPR023188">
    <property type="entry name" value="DPS_DNA-bd_CS"/>
</dbReference>
<protein>
    <submittedName>
        <fullName evidence="4">DNA starvation/stationary phase protection protein</fullName>
    </submittedName>
</protein>
<dbReference type="InterPro" id="IPR008331">
    <property type="entry name" value="Ferritin_DPS_dom"/>
</dbReference>
<evidence type="ECO:0000256" key="2">
    <source>
        <dbReference type="RuleBase" id="RU003875"/>
    </source>
</evidence>
<dbReference type="Pfam" id="PF00210">
    <property type="entry name" value="Ferritin"/>
    <property type="match status" value="1"/>
</dbReference>
<dbReference type="PANTHER" id="PTHR42932">
    <property type="entry name" value="GENERAL STRESS PROTEIN 20U"/>
    <property type="match status" value="1"/>
</dbReference>
<dbReference type="Gene3D" id="1.20.1260.10">
    <property type="match status" value="1"/>
</dbReference>
<accession>A0ABM6MCF4</accession>
<evidence type="ECO:0000256" key="1">
    <source>
        <dbReference type="ARBA" id="ARBA00009497"/>
    </source>
</evidence>
<proteinExistence type="inferred from homology"/>
<dbReference type="SUPFAM" id="SSF47240">
    <property type="entry name" value="Ferritin-like"/>
    <property type="match status" value="1"/>
</dbReference>
<dbReference type="EMBL" id="CP020084">
    <property type="protein sequence ID" value="ASR53790.1"/>
    <property type="molecule type" value="Genomic_DNA"/>
</dbReference>
<evidence type="ECO:0000259" key="3">
    <source>
        <dbReference type="Pfam" id="PF00210"/>
    </source>
</evidence>
<geneLocation type="plasmid" evidence="4 5">
    <name>unnamed</name>
</geneLocation>
<sequence length="170" mass="19119">MRDISGIQPITERGKRGMDIGIEAPDRARSAQAIKKLLADTYALYLKTHGYHWNVEGPHFQQLHALFMEQYTEMWTAVDELAERIRALGHYAPSSYAEMASVSSIAEETGRPDWREMVANLAKGHEEVVRSAREVLRIAEEIGDDATADVVTPRITLHEKTAWMLRATGA</sequence>
<reference evidence="4 5" key="1">
    <citation type="submission" date="2017-03" db="EMBL/GenBank/DDBJ databases">
        <title>Complete genome sequence of Blastomonas fulva degrading microcsystin LR.</title>
        <authorList>
            <person name="Lee H.-g."/>
            <person name="Jin L."/>
            <person name="oh H.-M."/>
        </authorList>
    </citation>
    <scope>NUCLEOTIDE SEQUENCE [LARGE SCALE GENOMIC DNA]</scope>
    <source>
        <strain evidence="4 5">T2</strain>
        <plasmid evidence="4 5">unnamed</plasmid>
    </source>
</reference>
<name>A0ABM6MCF4_9SPHN</name>
<dbReference type="PIRSF" id="PIRSF005900">
    <property type="entry name" value="Dps"/>
    <property type="match status" value="1"/>
</dbReference>
<keyword evidence="5" id="KW-1185">Reference proteome</keyword>
<dbReference type="PRINTS" id="PR01346">
    <property type="entry name" value="HELNAPAPROT"/>
</dbReference>